<keyword evidence="2" id="KW-1185">Reference proteome</keyword>
<protein>
    <recommendedName>
        <fullName evidence="3">L domain-like protein</fullName>
    </recommendedName>
</protein>
<dbReference type="GeneID" id="30962292"/>
<dbReference type="Pfam" id="PF13855">
    <property type="entry name" value="LRR_8"/>
    <property type="match status" value="1"/>
</dbReference>
<dbReference type="EMBL" id="KV454497">
    <property type="protein sequence ID" value="ODV57974.1"/>
    <property type="molecule type" value="Genomic_DNA"/>
</dbReference>
<organism evidence="1 2">
    <name type="scientific">Ascoidea rubescens DSM 1968</name>
    <dbReference type="NCBI Taxonomy" id="1344418"/>
    <lineage>
        <taxon>Eukaryota</taxon>
        <taxon>Fungi</taxon>
        <taxon>Dikarya</taxon>
        <taxon>Ascomycota</taxon>
        <taxon>Saccharomycotina</taxon>
        <taxon>Saccharomycetes</taxon>
        <taxon>Ascoideaceae</taxon>
        <taxon>Ascoidea</taxon>
    </lineage>
</organism>
<accession>A0A1D2V8M8</accession>
<dbReference type="Proteomes" id="UP000095038">
    <property type="component" value="Unassembled WGS sequence"/>
</dbReference>
<reference evidence="2" key="1">
    <citation type="submission" date="2016-05" db="EMBL/GenBank/DDBJ databases">
        <title>Comparative genomics of biotechnologically important yeasts.</title>
        <authorList>
            <consortium name="DOE Joint Genome Institute"/>
            <person name="Riley R."/>
            <person name="Haridas S."/>
            <person name="Wolfe K.H."/>
            <person name="Lopes M.R."/>
            <person name="Hittinger C.T."/>
            <person name="Goker M."/>
            <person name="Salamov A."/>
            <person name="Wisecaver J."/>
            <person name="Long T.M."/>
            <person name="Aerts A.L."/>
            <person name="Barry K."/>
            <person name="Choi C."/>
            <person name="Clum A."/>
            <person name="Coughlan A.Y."/>
            <person name="Deshpande S."/>
            <person name="Douglass A.P."/>
            <person name="Hanson S.J."/>
            <person name="Klenk H.-P."/>
            <person name="Labutti K."/>
            <person name="Lapidus A."/>
            <person name="Lindquist E."/>
            <person name="Lipzen A."/>
            <person name="Meier-Kolthoff J.P."/>
            <person name="Ohm R.A."/>
            <person name="Otillar R.P."/>
            <person name="Pangilinan J."/>
            <person name="Peng Y."/>
            <person name="Rokas A."/>
            <person name="Rosa C.A."/>
            <person name="Scheuner C."/>
            <person name="Sibirny A.A."/>
            <person name="Slot J.C."/>
            <person name="Stielow J.B."/>
            <person name="Sun H."/>
            <person name="Kurtzman C.P."/>
            <person name="Blackwell M."/>
            <person name="Grigoriev I.V."/>
            <person name="Jeffries T.W."/>
        </authorList>
    </citation>
    <scope>NUCLEOTIDE SEQUENCE [LARGE SCALE GENOMIC DNA]</scope>
    <source>
        <strain evidence="2">DSM 1968</strain>
    </source>
</reference>
<evidence type="ECO:0000313" key="1">
    <source>
        <dbReference type="EMBL" id="ODV57974.1"/>
    </source>
</evidence>
<dbReference type="InterPro" id="IPR032675">
    <property type="entry name" value="LRR_dom_sf"/>
</dbReference>
<dbReference type="AlphaFoldDB" id="A0A1D2V8M8"/>
<dbReference type="InterPro" id="IPR001611">
    <property type="entry name" value="Leu-rich_rpt"/>
</dbReference>
<evidence type="ECO:0000313" key="2">
    <source>
        <dbReference type="Proteomes" id="UP000095038"/>
    </source>
</evidence>
<gene>
    <name evidence="1" type="ORF">ASCRUDRAFT_10651</name>
</gene>
<sequence length="388" mass="44446">MLDVLQLPPHLVHQMWSYLPLTHHLLFCASGSHIIRGSSTAFLFHSIHISNTHLNHSSHVLSLALADLPIFQSTIFKLNRSLFISVNIDLNDLNNLSSINTYLISLLNKLIYFNNLSNLSFKIISKPNKIFPNTNNITSNTDLENFNRFVNYLNCILDLLLLFNKNSLRSLCYLNHLSKINLYYINYNHFYYNYHIESNLFNNHINSLTNLTFKSPLLLNADLTDNKFINKFGIASIINQNSNLTYLNLSYNNLSFLNLSKFPPLPNLSHLNLSNNNINIISMSLSLQMPISIQNPVPSLKYLYMNNNKIVNISFLYNLNLSNLFILNVADNLIADNDIKNLSSYLDQINNSHILVASKSQNTVNANNLINNHILLLFSLILLLYLCL</sequence>
<dbReference type="InParanoid" id="A0A1D2V8M8"/>
<evidence type="ECO:0008006" key="3">
    <source>
        <dbReference type="Google" id="ProtNLM"/>
    </source>
</evidence>
<dbReference type="RefSeq" id="XP_020044281.1">
    <property type="nucleotide sequence ID" value="XM_020188656.1"/>
</dbReference>
<dbReference type="PRINTS" id="PR00019">
    <property type="entry name" value="LEURICHRPT"/>
</dbReference>
<dbReference type="PROSITE" id="PS51450">
    <property type="entry name" value="LRR"/>
    <property type="match status" value="3"/>
</dbReference>
<proteinExistence type="predicted"/>
<dbReference type="SUPFAM" id="SSF52058">
    <property type="entry name" value="L domain-like"/>
    <property type="match status" value="1"/>
</dbReference>
<dbReference type="Gene3D" id="3.80.10.10">
    <property type="entry name" value="Ribonuclease Inhibitor"/>
    <property type="match status" value="1"/>
</dbReference>
<name>A0A1D2V8M8_9ASCO</name>